<proteinExistence type="predicted"/>
<reference evidence="1 2" key="1">
    <citation type="journal article" date="2019" name="Nat. Med.">
        <title>A library of human gut bacterial isolates paired with longitudinal multiomics data enables mechanistic microbiome research.</title>
        <authorList>
            <person name="Poyet M."/>
            <person name="Groussin M."/>
            <person name="Gibbons S.M."/>
            <person name="Avila-Pacheco J."/>
            <person name="Jiang X."/>
            <person name="Kearney S.M."/>
            <person name="Perrotta A.R."/>
            <person name="Berdy B."/>
            <person name="Zhao S."/>
            <person name="Lieberman T.D."/>
            <person name="Swanson P.K."/>
            <person name="Smith M."/>
            <person name="Roesemann S."/>
            <person name="Alexander J.E."/>
            <person name="Rich S.A."/>
            <person name="Livny J."/>
            <person name="Vlamakis H."/>
            <person name="Clish C."/>
            <person name="Bullock K."/>
            <person name="Deik A."/>
            <person name="Scott J."/>
            <person name="Pierce K.A."/>
            <person name="Xavier R.J."/>
            <person name="Alm E.J."/>
        </authorList>
    </citation>
    <scope>NUCLEOTIDE SEQUENCE [LARGE SCALE GENOMIC DNA]</scope>
    <source>
        <strain evidence="1 2">BIOML-A21</strain>
    </source>
</reference>
<organism evidence="1 2">
    <name type="scientific">Bacteroides caccae</name>
    <dbReference type="NCBI Taxonomy" id="47678"/>
    <lineage>
        <taxon>Bacteria</taxon>
        <taxon>Pseudomonadati</taxon>
        <taxon>Bacteroidota</taxon>
        <taxon>Bacteroidia</taxon>
        <taxon>Bacteroidales</taxon>
        <taxon>Bacteroidaceae</taxon>
        <taxon>Bacteroides</taxon>
    </lineage>
</organism>
<dbReference type="EMBL" id="VVYF01000021">
    <property type="protein sequence ID" value="KAA5488199.1"/>
    <property type="molecule type" value="Genomic_DNA"/>
</dbReference>
<comment type="caution">
    <text evidence="1">The sequence shown here is derived from an EMBL/GenBank/DDBJ whole genome shotgun (WGS) entry which is preliminary data.</text>
</comment>
<protein>
    <submittedName>
        <fullName evidence="1">Uncharacterized protein</fullName>
    </submittedName>
</protein>
<dbReference type="RefSeq" id="WP_149928662.1">
    <property type="nucleotide sequence ID" value="NZ_JALDMH010000008.1"/>
</dbReference>
<dbReference type="AlphaFoldDB" id="A0A6A1K553"/>
<evidence type="ECO:0000313" key="1">
    <source>
        <dbReference type="EMBL" id="KAA5488199.1"/>
    </source>
</evidence>
<sequence>MENIFEYLSVLKQNPDITDTEIYAYKYSHNIANKLLTLSKDNQLAYGKMIVNTLYQLDFFITVEEFENIGGVDGLIANLLEGTEIGGKFIFLILISDFFQNCNIDLSEIADSIADIKENYMCVNLSEVYMPIISNNLKNPSRKNEFTLYRKKEAISTMLEALGIKSSGSGSISSAQIQRFIYFLIGNGTMEDNIKNTSIADLFKPSKDNRNNETINKDLDFVAARFEEIGLFDLAQRVKNGKI</sequence>
<name>A0A6A1K553_9BACE</name>
<accession>A0A6A1K553</accession>
<evidence type="ECO:0000313" key="2">
    <source>
        <dbReference type="Proteomes" id="UP000491168"/>
    </source>
</evidence>
<gene>
    <name evidence="1" type="ORF">F2Y35_18545</name>
</gene>
<dbReference type="Proteomes" id="UP000491168">
    <property type="component" value="Unassembled WGS sequence"/>
</dbReference>